<organism evidence="7 8">
    <name type="scientific">Halopseudomonas formosensis</name>
    <dbReference type="NCBI Taxonomy" id="1002526"/>
    <lineage>
        <taxon>Bacteria</taxon>
        <taxon>Pseudomonadati</taxon>
        <taxon>Pseudomonadota</taxon>
        <taxon>Gammaproteobacteria</taxon>
        <taxon>Pseudomonadales</taxon>
        <taxon>Pseudomonadaceae</taxon>
        <taxon>Halopseudomonas</taxon>
    </lineage>
</organism>
<feature type="domain" description="Outer membrane protein assembly factor BamE" evidence="6">
    <location>
        <begin position="37"/>
        <end position="103"/>
    </location>
</feature>
<dbReference type="InterPro" id="IPR007450">
    <property type="entry name" value="BamE_dom"/>
</dbReference>
<comment type="subunit">
    <text evidence="4">Part of the Bam complex.</text>
</comment>
<feature type="signal peptide" evidence="5">
    <location>
        <begin position="1"/>
        <end position="19"/>
    </location>
</feature>
<dbReference type="HAMAP" id="MF_00925">
    <property type="entry name" value="OM_assembly_BamE"/>
    <property type="match status" value="1"/>
</dbReference>
<evidence type="ECO:0000313" key="7">
    <source>
        <dbReference type="EMBL" id="SFQ85931.1"/>
    </source>
</evidence>
<evidence type="ECO:0000256" key="4">
    <source>
        <dbReference type="HAMAP-Rule" id="MF_00925"/>
    </source>
</evidence>
<dbReference type="STRING" id="1002526.SAMN05216578_10881"/>
<dbReference type="AlphaFoldDB" id="A0A1I6BYC0"/>
<keyword evidence="4" id="KW-0449">Lipoprotein</keyword>
<dbReference type="PROSITE" id="PS51257">
    <property type="entry name" value="PROKAR_LIPOPROTEIN"/>
    <property type="match status" value="1"/>
</dbReference>
<dbReference type="InterPro" id="IPR026592">
    <property type="entry name" value="BamE"/>
</dbReference>
<protein>
    <recommendedName>
        <fullName evidence="4">Outer membrane protein assembly factor BamE</fullName>
    </recommendedName>
</protein>
<proteinExistence type="inferred from homology"/>
<dbReference type="GO" id="GO:0043165">
    <property type="term" value="P:Gram-negative-bacterium-type cell outer membrane assembly"/>
    <property type="evidence" value="ECO:0007669"/>
    <property type="project" value="UniProtKB-UniRule"/>
</dbReference>
<evidence type="ECO:0000259" key="6">
    <source>
        <dbReference type="Pfam" id="PF04355"/>
    </source>
</evidence>
<dbReference type="GO" id="GO:0051205">
    <property type="term" value="P:protein insertion into membrane"/>
    <property type="evidence" value="ECO:0007669"/>
    <property type="project" value="UniProtKB-UniRule"/>
</dbReference>
<evidence type="ECO:0000256" key="5">
    <source>
        <dbReference type="SAM" id="SignalP"/>
    </source>
</evidence>
<evidence type="ECO:0000256" key="3">
    <source>
        <dbReference type="ARBA" id="ARBA00023237"/>
    </source>
</evidence>
<dbReference type="Proteomes" id="UP000242815">
    <property type="component" value="Unassembled WGS sequence"/>
</dbReference>
<evidence type="ECO:0000256" key="2">
    <source>
        <dbReference type="ARBA" id="ARBA00023136"/>
    </source>
</evidence>
<comment type="subcellular location">
    <subcellularLocation>
        <location evidence="4">Cell outer membrane</location>
        <topology evidence="4">Lipid-anchor</topology>
    </subcellularLocation>
</comment>
<dbReference type="PANTHER" id="PTHR37482:SF1">
    <property type="entry name" value="OUTER MEMBRANE PROTEIN ASSEMBLY FACTOR BAME"/>
    <property type="match status" value="1"/>
</dbReference>
<dbReference type="EMBL" id="FOYD01000008">
    <property type="protein sequence ID" value="SFQ85931.1"/>
    <property type="molecule type" value="Genomic_DNA"/>
</dbReference>
<dbReference type="Pfam" id="PF04355">
    <property type="entry name" value="BamE"/>
    <property type="match status" value="1"/>
</dbReference>
<dbReference type="OrthoDB" id="9808250at2"/>
<dbReference type="Gene3D" id="3.30.1450.10">
    <property type="match status" value="1"/>
</dbReference>
<reference evidence="7 8" key="1">
    <citation type="submission" date="2016-10" db="EMBL/GenBank/DDBJ databases">
        <authorList>
            <person name="de Groot N.N."/>
        </authorList>
    </citation>
    <scope>NUCLEOTIDE SEQUENCE [LARGE SCALE GENOMIC DNA]</scope>
    <source>
        <strain evidence="7 8">JCM 18415</strain>
    </source>
</reference>
<keyword evidence="1 4" id="KW-0732">Signal</keyword>
<keyword evidence="3 4" id="KW-0998">Cell outer membrane</keyword>
<keyword evidence="2 4" id="KW-0472">Membrane</keyword>
<accession>A0A1I6BYC0</accession>
<dbReference type="InterPro" id="IPR037873">
    <property type="entry name" value="BamE-like"/>
</dbReference>
<feature type="chain" id="PRO_5017490301" description="Outer membrane protein assembly factor BamE" evidence="5">
    <location>
        <begin position="20"/>
        <end position="150"/>
    </location>
</feature>
<evidence type="ECO:0000313" key="8">
    <source>
        <dbReference type="Proteomes" id="UP000242815"/>
    </source>
</evidence>
<dbReference type="GO" id="GO:1990063">
    <property type="term" value="C:Bam protein complex"/>
    <property type="evidence" value="ECO:0007669"/>
    <property type="project" value="TreeGrafter"/>
</dbReference>
<sequence>MPNSLNRALCILVFCAASASLSGCGFPGVYKIDIQQGNVVTQEMVDQLRPGMTTRQVRFIMGTPLIQDTFEPNRWDYLYSMQSGHNPREQERISLMFENDRLVGLAGDFVPGTSRDEAIMGNTTDPATQDIEPAARSYPIDLGAPLGTGE</sequence>
<gene>
    <name evidence="4" type="primary">bamE</name>
    <name evidence="7" type="ORF">SAMN05216578_10881</name>
</gene>
<keyword evidence="4" id="KW-0564">Palmitate</keyword>
<comment type="function">
    <text evidence="4">Part of the outer membrane protein assembly complex, which is involved in assembly and insertion of beta-barrel proteins into the outer membrane.</text>
</comment>
<dbReference type="PANTHER" id="PTHR37482">
    <property type="entry name" value="OUTER MEMBRANE PROTEIN ASSEMBLY FACTOR BAME"/>
    <property type="match status" value="1"/>
</dbReference>
<evidence type="ECO:0000256" key="1">
    <source>
        <dbReference type="ARBA" id="ARBA00022729"/>
    </source>
</evidence>
<comment type="similarity">
    <text evidence="4">Belongs to the BamE family.</text>
</comment>
<name>A0A1I6BYC0_9GAMM</name>
<dbReference type="GO" id="GO:0030674">
    <property type="term" value="F:protein-macromolecule adaptor activity"/>
    <property type="evidence" value="ECO:0007669"/>
    <property type="project" value="TreeGrafter"/>
</dbReference>